<dbReference type="GO" id="GO:0005768">
    <property type="term" value="C:endosome"/>
    <property type="evidence" value="ECO:0007669"/>
    <property type="project" value="TreeGrafter"/>
</dbReference>
<accession>D3BEU5</accession>
<dbReference type="RefSeq" id="XP_020432546.1">
    <property type="nucleotide sequence ID" value="XM_020578098.1"/>
</dbReference>
<dbReference type="Pfam" id="PF14744">
    <property type="entry name" value="WASH-7_mid"/>
    <property type="match status" value="1"/>
</dbReference>
<protein>
    <recommendedName>
        <fullName evidence="6">WASH complex subunit 4</fullName>
    </recommendedName>
</protein>
<evidence type="ECO:0008006" key="6">
    <source>
        <dbReference type="Google" id="ProtNLM"/>
    </source>
</evidence>
<dbReference type="InterPro" id="IPR028283">
    <property type="entry name" value="WASH-7_C"/>
</dbReference>
<evidence type="ECO:0000259" key="3">
    <source>
        <dbReference type="Pfam" id="PF14746"/>
    </source>
</evidence>
<feature type="domain" description="WASH complex subunit 7 C-terminal" evidence="3">
    <location>
        <begin position="970"/>
        <end position="1138"/>
    </location>
</feature>
<dbReference type="GeneID" id="31362741"/>
<name>D3BEU5_HETP5</name>
<reference evidence="4 5" key="1">
    <citation type="journal article" date="2011" name="Genome Res.">
        <title>Phylogeny-wide analysis of social amoeba genomes highlights ancient origins for complex intercellular communication.</title>
        <authorList>
            <person name="Heidel A.J."/>
            <person name="Lawal H.M."/>
            <person name="Felder M."/>
            <person name="Schilde C."/>
            <person name="Helps N.R."/>
            <person name="Tunggal B."/>
            <person name="Rivero F."/>
            <person name="John U."/>
            <person name="Schleicher M."/>
            <person name="Eichinger L."/>
            <person name="Platzer M."/>
            <person name="Noegel A.A."/>
            <person name="Schaap P."/>
            <person name="Gloeckner G."/>
        </authorList>
    </citation>
    <scope>NUCLEOTIDE SEQUENCE [LARGE SCALE GENOMIC DNA]</scope>
    <source>
        <strain evidence="5">ATCC 26659 / Pp 5 / PN500</strain>
    </source>
</reference>
<evidence type="ECO:0000259" key="1">
    <source>
        <dbReference type="Pfam" id="PF14744"/>
    </source>
</evidence>
<dbReference type="FunCoup" id="D3BEU5">
    <property type="interactions" value="316"/>
</dbReference>
<dbReference type="Pfam" id="PF14746">
    <property type="entry name" value="WASH-7_C"/>
    <property type="match status" value="1"/>
</dbReference>
<dbReference type="GO" id="GO:0016197">
    <property type="term" value="P:endosomal transport"/>
    <property type="evidence" value="ECO:0007669"/>
    <property type="project" value="TreeGrafter"/>
</dbReference>
<dbReference type="Proteomes" id="UP000001396">
    <property type="component" value="Unassembled WGS sequence"/>
</dbReference>
<proteinExistence type="predicted"/>
<dbReference type="InterPro" id="IPR028191">
    <property type="entry name" value="WASH-4_N"/>
</dbReference>
<dbReference type="AlphaFoldDB" id="D3BEU5"/>
<dbReference type="InterPro" id="IPR028282">
    <property type="entry name" value="WASH-7_central"/>
</dbReference>
<dbReference type="InterPro" id="IPR027307">
    <property type="entry name" value="WASH7"/>
</dbReference>
<dbReference type="InParanoid" id="D3BEU5"/>
<evidence type="ECO:0000313" key="4">
    <source>
        <dbReference type="EMBL" id="EFA80426.1"/>
    </source>
</evidence>
<feature type="domain" description="WASH complex subunit 4 N-terminal" evidence="2">
    <location>
        <begin position="43"/>
        <end position="608"/>
    </location>
</feature>
<dbReference type="Pfam" id="PF14745">
    <property type="entry name" value="WASH-4_N"/>
    <property type="match status" value="1"/>
</dbReference>
<dbReference type="GO" id="GO:0071203">
    <property type="term" value="C:WASH complex"/>
    <property type="evidence" value="ECO:0007669"/>
    <property type="project" value="InterPro"/>
</dbReference>
<dbReference type="GO" id="GO:0007032">
    <property type="term" value="P:endosome organization"/>
    <property type="evidence" value="ECO:0007669"/>
    <property type="project" value="TreeGrafter"/>
</dbReference>
<keyword evidence="5" id="KW-1185">Reference proteome</keyword>
<evidence type="ECO:0000259" key="2">
    <source>
        <dbReference type="Pfam" id="PF14745"/>
    </source>
</evidence>
<dbReference type="OMA" id="RCNIFIQ"/>
<dbReference type="PANTHER" id="PTHR31409:SF0">
    <property type="entry name" value="WASH COMPLEX SUBUNIT 4"/>
    <property type="match status" value="1"/>
</dbReference>
<dbReference type="EMBL" id="ADBJ01000031">
    <property type="protein sequence ID" value="EFA80426.1"/>
    <property type="molecule type" value="Genomic_DNA"/>
</dbReference>
<sequence length="1139" mass="131341">MSSATATPNTASTSLVNNDEYTFDAFEDGSSKLVGEQQLTKLNQFAVDYAQQIWQIEEALDETLSESSDLNVDPVSLYIRPYEQQDIIELIKTEHKIFNKVMLVFASLTNQIRILKETAELKFYQPLIVFGEITGEASEGDVQVEVGRLLPFMIDLSAFVNRCYAITRNVVSQLASCYQNQTTAFTKFFKNVHLQTVFYSLADLFTVLITLDQVVTQNQALSSSWGRFQRMVKSVRAEPGKYGVAEEERLFQLEKLLLSLKGQLLEGYIFQSCVQQEFDFPGVVDVRNNKQLKAEFSLNVKSIFGLLSAKIMDSSELYLREKFPGMLGLYTFYISIFKDITDKSFFKQVWELTKRVPMVSIYNNVIWYPADFIATLMPGMIKIVGNPDIQGARREYLKIVDKEFAQRVKSYYLQVSRWMVRMESGSLNNRGGFWDANLSRIGQIIQGILLSYHISHLFKTMIGLHMSLTAPLKPSDVRRLFQCAELLKSIQGTFHRRTAMISAHISLMTQQLTTIITNKLDVVRARYTGKSNYSDTELDVIMALTLTSDLLTGVVTPERLIIIKLCLNVIYQANLLKDPDMEELRLHVKRLEFVSDIHASIRRVCDCSLLFWARDLFPTYLQYLYDNPSQANSLQYTMTGMKDVVSILEKAIHVENPGTLIDSYRDELEDMVEKNIINPLGKDIETDLRLRIHAFLNVAEKDPFKSGIKEFGRFLELKPIRFFDKTIDIKSRIEHYLDTTFYNLNTVALFDWKTYSEMRNMAFYKYGLNLLEVHLPGATLEQGLDVLEIMRNIHIFVARYNYNLNNQIFIQRSSNSKTLNTINITHIANSIRTHGAGIMNTTVNFAFQYLKQKFSIFSEFLFDDQIKSRLYKNLKYFRENKEQLGNMYPYEMAIEFEKDIRQLGITEAGLSFLDQFRILITYIGNAMGYIRLVRSGGLLYTSNAIKFVPDLKKIPSFEELVAKHQLSPETLDASKNLDNVIENLSINVSEGTEYFKMLVTVFANEFRNVNNQHLRNFYAIVPPLTINFIDHIINAKDKLFKKSKAIGAESLQFTDDGFAIGLAYILKLLDQNREFDSLHWFDRISKKYTEDQARILAEANARGLKEDQNQLSIKKVKNLQQEFELFKYSFSGARIFFKD</sequence>
<feature type="domain" description="WASH complex subunit 7 central" evidence="1">
    <location>
        <begin position="610"/>
        <end position="952"/>
    </location>
</feature>
<evidence type="ECO:0000313" key="5">
    <source>
        <dbReference type="Proteomes" id="UP000001396"/>
    </source>
</evidence>
<organism evidence="4 5">
    <name type="scientific">Heterostelium pallidum (strain ATCC 26659 / Pp 5 / PN500)</name>
    <name type="common">Cellular slime mold</name>
    <name type="synonym">Polysphondylium pallidum</name>
    <dbReference type="NCBI Taxonomy" id="670386"/>
    <lineage>
        <taxon>Eukaryota</taxon>
        <taxon>Amoebozoa</taxon>
        <taxon>Evosea</taxon>
        <taxon>Eumycetozoa</taxon>
        <taxon>Dictyostelia</taxon>
        <taxon>Acytosteliales</taxon>
        <taxon>Acytosteliaceae</taxon>
        <taxon>Heterostelium</taxon>
    </lineage>
</organism>
<comment type="caution">
    <text evidence="4">The sequence shown here is derived from an EMBL/GenBank/DDBJ whole genome shotgun (WGS) entry which is preliminary data.</text>
</comment>
<gene>
    <name evidence="4" type="ORF">PPL_07260</name>
</gene>
<dbReference type="PANTHER" id="PTHR31409">
    <property type="entry name" value="WASH COMPLEX SUBUNIT 4"/>
    <property type="match status" value="1"/>
</dbReference>
<dbReference type="STRING" id="670386.D3BEU5"/>